<name>A0A6S6P570_9MYCO</name>
<proteinExistence type="inferred from homology"/>
<sequence>MIRPGTTALITGASGGIGAEFAAQLADREVDLVLVARNTDRLAEVRDVLNKRKPRVRIDLIEADLSTPQSGAEISRQVALLDRHIDVLINNAGAGIHGDF</sequence>
<dbReference type="EMBL" id="AP023287">
    <property type="protein sequence ID" value="BCI53705.1"/>
    <property type="molecule type" value="Genomic_DNA"/>
</dbReference>
<dbReference type="PRINTS" id="PR00081">
    <property type="entry name" value="GDHRDH"/>
</dbReference>
<evidence type="ECO:0000256" key="2">
    <source>
        <dbReference type="ARBA" id="ARBA00023002"/>
    </source>
</evidence>
<accession>A0A6S6P570</accession>
<dbReference type="AlphaFoldDB" id="A0A6S6P570"/>
<evidence type="ECO:0008006" key="5">
    <source>
        <dbReference type="Google" id="ProtNLM"/>
    </source>
</evidence>
<evidence type="ECO:0000313" key="3">
    <source>
        <dbReference type="EMBL" id="BCI53705.1"/>
    </source>
</evidence>
<dbReference type="PANTHER" id="PTHR43086:SF3">
    <property type="entry name" value="NADP-DEPENDENT 3-HYDROXY ACID DEHYDROGENASE YDFG"/>
    <property type="match status" value="1"/>
</dbReference>
<dbReference type="InterPro" id="IPR002347">
    <property type="entry name" value="SDR_fam"/>
</dbReference>
<dbReference type="RefSeq" id="WP_084182408.1">
    <property type="nucleotide sequence ID" value="NZ_AP023287.1"/>
</dbReference>
<evidence type="ECO:0000256" key="1">
    <source>
        <dbReference type="ARBA" id="ARBA00006484"/>
    </source>
</evidence>
<organism evidence="3 4">
    <name type="scientific">Mycolicibacterium litorale</name>
    <dbReference type="NCBI Taxonomy" id="758802"/>
    <lineage>
        <taxon>Bacteria</taxon>
        <taxon>Bacillati</taxon>
        <taxon>Actinomycetota</taxon>
        <taxon>Actinomycetes</taxon>
        <taxon>Mycobacteriales</taxon>
        <taxon>Mycobacteriaceae</taxon>
        <taxon>Mycolicibacterium</taxon>
    </lineage>
</organism>
<protein>
    <recommendedName>
        <fullName evidence="5">Short subunit dehydrogenase</fullName>
    </recommendedName>
</protein>
<reference evidence="3 4" key="1">
    <citation type="submission" date="2020-07" db="EMBL/GenBank/DDBJ databases">
        <title>Complete genome sequence of Mycolicibacterium litorale like strain isolated from cardiac implantable electronic device infection.</title>
        <authorList>
            <person name="Fukano H."/>
            <person name="Miyama H."/>
            <person name="Hoshino Y."/>
        </authorList>
    </citation>
    <scope>NUCLEOTIDE SEQUENCE [LARGE SCALE GENOMIC DNA]</scope>
    <source>
        <strain evidence="3 4">NIIDNTM18</strain>
    </source>
</reference>
<dbReference type="Gene3D" id="3.40.50.720">
    <property type="entry name" value="NAD(P)-binding Rossmann-like Domain"/>
    <property type="match status" value="1"/>
</dbReference>
<keyword evidence="2" id="KW-0560">Oxidoreductase</keyword>
<evidence type="ECO:0000313" key="4">
    <source>
        <dbReference type="Proteomes" id="UP000515734"/>
    </source>
</evidence>
<dbReference type="SUPFAM" id="SSF51735">
    <property type="entry name" value="NAD(P)-binding Rossmann-fold domains"/>
    <property type="match status" value="1"/>
</dbReference>
<gene>
    <name evidence="3" type="ORF">NIIDNTM18_29830</name>
</gene>
<dbReference type="PANTHER" id="PTHR43086">
    <property type="entry name" value="VERY-LONG-CHAIN 3-OXOOACYL-COA REDUCTASE"/>
    <property type="match status" value="1"/>
</dbReference>
<dbReference type="GO" id="GO:0016491">
    <property type="term" value="F:oxidoreductase activity"/>
    <property type="evidence" value="ECO:0007669"/>
    <property type="project" value="UniProtKB-KW"/>
</dbReference>
<dbReference type="Proteomes" id="UP000515734">
    <property type="component" value="Chromosome"/>
</dbReference>
<comment type="similarity">
    <text evidence="1">Belongs to the short-chain dehydrogenases/reductases (SDR) family.</text>
</comment>
<dbReference type="Pfam" id="PF00106">
    <property type="entry name" value="adh_short"/>
    <property type="match status" value="1"/>
</dbReference>
<dbReference type="InterPro" id="IPR036291">
    <property type="entry name" value="NAD(P)-bd_dom_sf"/>
</dbReference>